<sequence>MHELQAIAWLPGLDGIEQHCWQQFLACSLNVVDAVNVCLKGAHDLSIRDVLLLELLSRPKRREHRLCVLAETLGVTQGQLSTQIRRLEGHGWITRSPSPGDPRGILPRITSAGHTRLHAVMETYAQGIRVHYLNQLKHEQMVNLVDSCRRINESLSTNGRRKGLKAVR</sequence>
<dbReference type="InterPro" id="IPR036388">
    <property type="entry name" value="WH-like_DNA-bd_sf"/>
</dbReference>
<dbReference type="InterPro" id="IPR039422">
    <property type="entry name" value="MarR/SlyA-like"/>
</dbReference>
<evidence type="ECO:0000259" key="1">
    <source>
        <dbReference type="PROSITE" id="PS50995"/>
    </source>
</evidence>
<dbReference type="InterPro" id="IPR036390">
    <property type="entry name" value="WH_DNA-bd_sf"/>
</dbReference>
<dbReference type="Pfam" id="PF01047">
    <property type="entry name" value="MarR"/>
    <property type="match status" value="1"/>
</dbReference>
<organism evidence="2 3">
    <name type="scientific">Mycolicibacter heraklionensis</name>
    <dbReference type="NCBI Taxonomy" id="512402"/>
    <lineage>
        <taxon>Bacteria</taxon>
        <taxon>Bacillati</taxon>
        <taxon>Actinomycetota</taxon>
        <taxon>Actinomycetes</taxon>
        <taxon>Mycobacteriales</taxon>
        <taxon>Mycobacteriaceae</taxon>
        <taxon>Mycolicibacter</taxon>
    </lineage>
</organism>
<dbReference type="GO" id="GO:0003700">
    <property type="term" value="F:DNA-binding transcription factor activity"/>
    <property type="evidence" value="ECO:0007669"/>
    <property type="project" value="InterPro"/>
</dbReference>
<gene>
    <name evidence="2" type="ORF">A5649_19945</name>
</gene>
<dbReference type="SMART" id="SM00347">
    <property type="entry name" value="HTH_MARR"/>
    <property type="match status" value="1"/>
</dbReference>
<reference evidence="2 3" key="1">
    <citation type="submission" date="2016-06" db="EMBL/GenBank/DDBJ databases">
        <authorList>
            <person name="Sutton G."/>
            <person name="Brinkac L."/>
            <person name="Sanka R."/>
            <person name="Adams M."/>
            <person name="Lau E."/>
            <person name="Garcia-Basteiro A."/>
            <person name="Lopez-Varela E."/>
            <person name="Palencia S."/>
        </authorList>
    </citation>
    <scope>NUCLEOTIDE SEQUENCE [LARGE SCALE GENOMIC DNA]</scope>
    <source>
        <strain evidence="2 3">1211594.5</strain>
    </source>
</reference>
<dbReference type="PANTHER" id="PTHR33164:SF99">
    <property type="entry name" value="MARR FAMILY REGULATORY PROTEIN"/>
    <property type="match status" value="1"/>
</dbReference>
<proteinExistence type="predicted"/>
<dbReference type="InterPro" id="IPR000835">
    <property type="entry name" value="HTH_MarR-typ"/>
</dbReference>
<dbReference type="PROSITE" id="PS50995">
    <property type="entry name" value="HTH_MARR_2"/>
    <property type="match status" value="1"/>
</dbReference>
<accession>A0AA91F3E4</accession>
<dbReference type="GO" id="GO:0006950">
    <property type="term" value="P:response to stress"/>
    <property type="evidence" value="ECO:0007669"/>
    <property type="project" value="TreeGrafter"/>
</dbReference>
<dbReference type="RefSeq" id="WP_065039899.1">
    <property type="nucleotide sequence ID" value="NZ_LZME01000059.1"/>
</dbReference>
<protein>
    <submittedName>
        <fullName evidence="2">MarR family transcriptional regulator</fullName>
    </submittedName>
</protein>
<dbReference type="PANTHER" id="PTHR33164">
    <property type="entry name" value="TRANSCRIPTIONAL REGULATOR, MARR FAMILY"/>
    <property type="match status" value="1"/>
</dbReference>
<dbReference type="SUPFAM" id="SSF46785">
    <property type="entry name" value="Winged helix' DNA-binding domain"/>
    <property type="match status" value="1"/>
</dbReference>
<evidence type="ECO:0000313" key="2">
    <source>
        <dbReference type="EMBL" id="OBK86555.1"/>
    </source>
</evidence>
<dbReference type="AlphaFoldDB" id="A0AA91F3E4"/>
<dbReference type="Gene3D" id="1.10.10.10">
    <property type="entry name" value="Winged helix-like DNA-binding domain superfamily/Winged helix DNA-binding domain"/>
    <property type="match status" value="1"/>
</dbReference>
<dbReference type="Proteomes" id="UP000093712">
    <property type="component" value="Unassembled WGS sequence"/>
</dbReference>
<comment type="caution">
    <text evidence="2">The sequence shown here is derived from an EMBL/GenBank/DDBJ whole genome shotgun (WGS) entry which is preliminary data.</text>
</comment>
<evidence type="ECO:0000313" key="3">
    <source>
        <dbReference type="Proteomes" id="UP000093712"/>
    </source>
</evidence>
<dbReference type="EMBL" id="LZME01000059">
    <property type="protein sequence ID" value="OBK86555.1"/>
    <property type="molecule type" value="Genomic_DNA"/>
</dbReference>
<name>A0AA91F3E4_9MYCO</name>
<feature type="domain" description="HTH marR-type" evidence="1">
    <location>
        <begin position="1"/>
        <end position="153"/>
    </location>
</feature>